<dbReference type="GO" id="GO:0003712">
    <property type="term" value="F:transcription coregulator activity"/>
    <property type="evidence" value="ECO:0007669"/>
    <property type="project" value="TreeGrafter"/>
</dbReference>
<keyword evidence="19 26" id="KW-0040">ANK repeat</keyword>
<evidence type="ECO:0000313" key="31">
    <source>
        <dbReference type="EnsemblPlants" id="ONIVA10G07200.4"/>
    </source>
</evidence>
<evidence type="ECO:0000256" key="3">
    <source>
        <dbReference type="ARBA" id="ARBA00008171"/>
    </source>
</evidence>
<keyword evidence="8" id="KW-0808">Transferase</keyword>
<evidence type="ECO:0000313" key="32">
    <source>
        <dbReference type="Proteomes" id="UP000006591"/>
    </source>
</evidence>
<evidence type="ECO:0000256" key="23">
    <source>
        <dbReference type="ARBA" id="ARBA00023159"/>
    </source>
</evidence>
<dbReference type="Gene3D" id="3.40.50.300">
    <property type="entry name" value="P-loop containing nucleotide triphosphate hydrolases"/>
    <property type="match status" value="1"/>
</dbReference>
<comment type="similarity">
    <text evidence="4">Belongs to the CAMTA family.</text>
</comment>
<dbReference type="PROSITE" id="PS50011">
    <property type="entry name" value="PROTEIN_KINASE_DOM"/>
    <property type="match status" value="1"/>
</dbReference>
<evidence type="ECO:0008006" key="33">
    <source>
        <dbReference type="Google" id="ProtNLM"/>
    </source>
</evidence>
<dbReference type="PRINTS" id="PR00109">
    <property type="entry name" value="TYRKINASE"/>
</dbReference>
<dbReference type="InterPro" id="IPR041118">
    <property type="entry name" value="Rx_N"/>
</dbReference>
<evidence type="ECO:0000256" key="4">
    <source>
        <dbReference type="ARBA" id="ARBA00008267"/>
    </source>
</evidence>
<evidence type="ECO:0000256" key="18">
    <source>
        <dbReference type="ARBA" id="ARBA00023015"/>
    </source>
</evidence>
<keyword evidence="32" id="KW-1185">Reference proteome</keyword>
<dbReference type="FunFam" id="3.30.200.20:FF:000081">
    <property type="entry name" value="Octicosapeptide/phox/Bem1p domain kinase superfamily protein"/>
    <property type="match status" value="1"/>
</dbReference>
<evidence type="ECO:0000256" key="25">
    <source>
        <dbReference type="ARBA" id="ARBA00023242"/>
    </source>
</evidence>
<evidence type="ECO:0000256" key="10">
    <source>
        <dbReference type="ARBA" id="ARBA00022737"/>
    </source>
</evidence>
<evidence type="ECO:0000259" key="30">
    <source>
        <dbReference type="PROSITE" id="PS51437"/>
    </source>
</evidence>
<keyword evidence="16" id="KW-0112">Calmodulin-binding</keyword>
<keyword evidence="12" id="KW-0418">Kinase</keyword>
<evidence type="ECO:0000256" key="2">
    <source>
        <dbReference type="ARBA" id="ARBA00004162"/>
    </source>
</evidence>
<dbReference type="InterPro" id="IPR008271">
    <property type="entry name" value="Ser/Thr_kinase_AS"/>
</dbReference>
<dbReference type="Pfam" id="PF00612">
    <property type="entry name" value="IQ"/>
    <property type="match status" value="2"/>
</dbReference>
<evidence type="ECO:0000259" key="29">
    <source>
        <dbReference type="PROSITE" id="PS50011"/>
    </source>
</evidence>
<organism evidence="31">
    <name type="scientific">Oryza nivara</name>
    <name type="common">Indian wild rice</name>
    <name type="synonym">Oryza sativa f. spontanea</name>
    <dbReference type="NCBI Taxonomy" id="4536"/>
    <lineage>
        <taxon>Eukaryota</taxon>
        <taxon>Viridiplantae</taxon>
        <taxon>Streptophyta</taxon>
        <taxon>Embryophyta</taxon>
        <taxon>Tracheophyta</taxon>
        <taxon>Spermatophyta</taxon>
        <taxon>Magnoliopsida</taxon>
        <taxon>Liliopsida</taxon>
        <taxon>Poales</taxon>
        <taxon>Poaceae</taxon>
        <taxon>BOP clade</taxon>
        <taxon>Oryzoideae</taxon>
        <taxon>Oryzeae</taxon>
        <taxon>Oryzinae</taxon>
        <taxon>Oryza</taxon>
    </lineage>
</organism>
<dbReference type="GO" id="GO:0005634">
    <property type="term" value="C:nucleus"/>
    <property type="evidence" value="ECO:0007669"/>
    <property type="project" value="UniProtKB-SubCell"/>
</dbReference>
<feature type="domain" description="CG-1" evidence="30">
    <location>
        <begin position="799"/>
        <end position="910"/>
    </location>
</feature>
<evidence type="ECO:0000256" key="19">
    <source>
        <dbReference type="ARBA" id="ARBA00023043"/>
    </source>
</evidence>
<dbReference type="SMART" id="SM00220">
    <property type="entry name" value="S_TKc"/>
    <property type="match status" value="1"/>
</dbReference>
<dbReference type="GO" id="GO:0004674">
    <property type="term" value="F:protein serine/threonine kinase activity"/>
    <property type="evidence" value="ECO:0007669"/>
    <property type="project" value="UniProtKB-KW"/>
</dbReference>
<dbReference type="GO" id="GO:0002758">
    <property type="term" value="P:innate immune response-activating signaling pathway"/>
    <property type="evidence" value="ECO:0007669"/>
    <property type="project" value="UniProtKB-ARBA"/>
</dbReference>
<evidence type="ECO:0000256" key="9">
    <source>
        <dbReference type="ARBA" id="ARBA00022692"/>
    </source>
</evidence>
<keyword evidence="21" id="KW-0238">DNA-binding</keyword>
<dbReference type="Pfam" id="PF23598">
    <property type="entry name" value="LRR_14"/>
    <property type="match status" value="1"/>
</dbReference>
<dbReference type="FunFam" id="1.10.10.10:FF:000322">
    <property type="entry name" value="Probable disease resistance protein At1g63360"/>
    <property type="match status" value="1"/>
</dbReference>
<dbReference type="InterPro" id="IPR036388">
    <property type="entry name" value="WH-like_DNA-bd_sf"/>
</dbReference>
<dbReference type="InterPro" id="IPR011009">
    <property type="entry name" value="Kinase-like_dom_sf"/>
</dbReference>
<comment type="subcellular location">
    <subcellularLocation>
        <location evidence="2">Cell membrane</location>
        <topology evidence="2">Single-pass membrane protein</topology>
    </subcellularLocation>
    <subcellularLocation>
        <location evidence="1">Nucleus</location>
    </subcellularLocation>
</comment>
<keyword evidence="25" id="KW-0539">Nucleus</keyword>
<evidence type="ECO:0000256" key="5">
    <source>
        <dbReference type="ARBA" id="ARBA00008894"/>
    </source>
</evidence>
<feature type="repeat" description="ANK" evidence="26">
    <location>
        <begin position="1237"/>
        <end position="1269"/>
    </location>
</feature>
<dbReference type="GO" id="GO:0005524">
    <property type="term" value="F:ATP binding"/>
    <property type="evidence" value="ECO:0007669"/>
    <property type="project" value="UniProtKB-UniRule"/>
</dbReference>
<evidence type="ECO:0000256" key="16">
    <source>
        <dbReference type="ARBA" id="ARBA00022860"/>
    </source>
</evidence>
<dbReference type="SUPFAM" id="SSF52058">
    <property type="entry name" value="L domain-like"/>
    <property type="match status" value="1"/>
</dbReference>
<dbReference type="FunFam" id="1.10.510.10:FF:000142">
    <property type="entry name" value="Octicosapeptide/phox/Bem1p domain kinase superfamily protein"/>
    <property type="match status" value="1"/>
</dbReference>
<dbReference type="InterPro" id="IPR002110">
    <property type="entry name" value="Ankyrin_rpt"/>
</dbReference>
<evidence type="ECO:0000256" key="21">
    <source>
        <dbReference type="ARBA" id="ARBA00023125"/>
    </source>
</evidence>
<dbReference type="InterPro" id="IPR000048">
    <property type="entry name" value="IQ_motif_EF-hand-BS"/>
</dbReference>
<keyword evidence="13" id="KW-0611">Plant defense</keyword>
<keyword evidence="7" id="KW-0433">Leucine-rich repeat</keyword>
<dbReference type="Gene3D" id="3.80.10.10">
    <property type="entry name" value="Ribonuclease Inhibitor"/>
    <property type="match status" value="1"/>
</dbReference>
<comment type="similarity">
    <text evidence="3">Belongs to the protein kinase superfamily. TKL Ser/Thr protein kinase family. ROCO subfamily.</text>
</comment>
<dbReference type="GO" id="GO:0006357">
    <property type="term" value="P:regulation of transcription by RNA polymerase II"/>
    <property type="evidence" value="ECO:0007669"/>
    <property type="project" value="TreeGrafter"/>
</dbReference>
<dbReference type="GO" id="GO:0042742">
    <property type="term" value="P:defense response to bacterium"/>
    <property type="evidence" value="ECO:0007669"/>
    <property type="project" value="UniProtKB-ARBA"/>
</dbReference>
<dbReference type="PROSITE" id="PS00108">
    <property type="entry name" value="PROTEIN_KINASE_ST"/>
    <property type="match status" value="1"/>
</dbReference>
<dbReference type="PROSITE" id="PS50096">
    <property type="entry name" value="IQ"/>
    <property type="match status" value="2"/>
</dbReference>
<dbReference type="InterPro" id="IPR036770">
    <property type="entry name" value="Ankyrin_rpt-contain_sf"/>
</dbReference>
<dbReference type="InterPro" id="IPR055414">
    <property type="entry name" value="LRR_R13L4/SHOC2-like"/>
</dbReference>
<keyword evidence="23" id="KW-0010">Activator</keyword>
<keyword evidence="14" id="KW-0106">Calcium</keyword>
<keyword evidence="17" id="KW-1133">Transmembrane helix</keyword>
<keyword evidence="11 27" id="KW-0547">Nucleotide-binding</keyword>
<dbReference type="InterPro" id="IPR032675">
    <property type="entry name" value="LRR_dom_sf"/>
</dbReference>
<evidence type="ECO:0000256" key="7">
    <source>
        <dbReference type="ARBA" id="ARBA00022614"/>
    </source>
</evidence>
<dbReference type="Gene3D" id="1.10.510.10">
    <property type="entry name" value="Transferase(Phosphotransferase) domain 1"/>
    <property type="match status" value="1"/>
</dbReference>
<feature type="region of interest" description="Disordered" evidence="28">
    <location>
        <begin position="1448"/>
        <end position="1483"/>
    </location>
</feature>
<keyword evidence="24" id="KW-0804">Transcription</keyword>
<dbReference type="Gene3D" id="1.25.40.20">
    <property type="entry name" value="Ankyrin repeat-containing domain"/>
    <property type="match status" value="1"/>
</dbReference>
<dbReference type="SUPFAM" id="SSF48403">
    <property type="entry name" value="Ankyrin repeat"/>
    <property type="match status" value="1"/>
</dbReference>
<evidence type="ECO:0000256" key="12">
    <source>
        <dbReference type="ARBA" id="ARBA00022777"/>
    </source>
</evidence>
<feature type="binding site" evidence="27">
    <location>
        <position position="1568"/>
    </location>
    <ligand>
        <name>ATP</name>
        <dbReference type="ChEBI" id="CHEBI:30616"/>
    </ligand>
</feature>
<dbReference type="Pfam" id="PF23559">
    <property type="entry name" value="WHD_DRP"/>
    <property type="match status" value="1"/>
</dbReference>
<evidence type="ECO:0000256" key="27">
    <source>
        <dbReference type="PROSITE-ProRule" id="PRU10141"/>
    </source>
</evidence>
<dbReference type="GO" id="GO:0005516">
    <property type="term" value="F:calmodulin binding"/>
    <property type="evidence" value="ECO:0007669"/>
    <property type="project" value="UniProtKB-KW"/>
</dbReference>
<evidence type="ECO:0000256" key="17">
    <source>
        <dbReference type="ARBA" id="ARBA00022989"/>
    </source>
</evidence>
<dbReference type="InterPro" id="IPR027417">
    <property type="entry name" value="P-loop_NTPase"/>
</dbReference>
<dbReference type="PROSITE" id="PS51437">
    <property type="entry name" value="CG_1"/>
    <property type="match status" value="1"/>
</dbReference>
<keyword evidence="20" id="KW-0175">Coiled coil</keyword>
<dbReference type="SMART" id="SM00015">
    <property type="entry name" value="IQ"/>
    <property type="match status" value="2"/>
</dbReference>
<dbReference type="FunFam" id="1.20.5.190:FF:000003">
    <property type="entry name" value="Calmodulin-binding transcription activator 2"/>
    <property type="match status" value="1"/>
</dbReference>
<evidence type="ECO:0000256" key="13">
    <source>
        <dbReference type="ARBA" id="ARBA00022821"/>
    </source>
</evidence>
<dbReference type="Gene3D" id="1.20.5.4130">
    <property type="match status" value="1"/>
</dbReference>
<keyword evidence="9" id="KW-0812">Transmembrane</keyword>
<dbReference type="PROSITE" id="PS00107">
    <property type="entry name" value="PROTEIN_KINASE_ATP"/>
    <property type="match status" value="1"/>
</dbReference>
<evidence type="ECO:0000256" key="11">
    <source>
        <dbReference type="ARBA" id="ARBA00022741"/>
    </source>
</evidence>
<evidence type="ECO:0000256" key="1">
    <source>
        <dbReference type="ARBA" id="ARBA00004123"/>
    </source>
</evidence>
<sequence>MEAPPLAAPICASQGAMGSLLGKMEELLVAPDGSRLPKGVKDRMLLLGGDLGVVAAYLADLSELEDPPPTAKRWMREVRELSYDIEDYIDEFCAAPRPGRRANTTARFVCRIGRVKVARLPKRLKRHQQMGKMVSQFRIYVEEAIERHGRYGLDCCDHRRRYVSFGPMLPSRPYGEEDAQLVIDGRVSEFIERLANDEDQKLKVVSVVGFSGIGKTTLAKLFYNRIGGQFDCRAFVRVSRKPDMKRIFREMFYQVQRKQPPDDYKELMLIDSIREYLQDKRTNSSIEGTRQVLNLSYNNLPHYLKTCLLYLNMYPEGYKICKDDVVEKWVAEGFIDQIEGRDLKKVAGSYFDELIDRRFLQPSRLNYNNEVSTCTIHDEVRDLIAYKSLEESFVLVLDCYRKDVELSDKVRRLSVHFGDTKYAKIPTNIRTSEVRSLTFFGLCKCMPSLTEFKLLRVLNLQLSGHVGDELLDLSGISELFQLRYLKIACNIRTELPSQMRGLKYLETLQMDTTLTAVPWDIIYLPCLLHLHLPFDTNMMDLIGRMTHPSTLLSLEPSSSNSLPSRGIISNLNNLRDIHLTFCTPPSKYIERNMEVLGSLLGRLGALEVNISWEGLAPPPLLQKFEWLLDNCIFSRVPRWIEKLGNLRILKIAVRELPKNSVDILKGLSALTALSLSMHAIPVERIIFDNVGFSILKYFKFNCSSVLWLKFEAGAMPNLRKLKLGFNVLREDLHGTTPVSIGYLPSVKEISVKIHGVGSDAESVLTYTVSNHPSNPRINEKLVDWTTYCEEGRHMVIKEKDHGFQEEQNEQEYLDKYKQADIRYQADTGGCYKPMVVSQNDGHNWRKKKDEMTVKEDHERLKSGSIDVLECYYAHGEENENFQRRMYRMLEEDVKHIILVHYLEIKFSSATGDSSATENTFQQNDGSLAAAIGYPILKTASDILKDSFKEADSFTRWMGKELAEVDYSQIQSSCIEEADSTIEASSREPLDQFNVAPMDLQDHLFSIVSILPRWTYAGSMTKLLVLSYIPNKSRRDSGGHACLEKLKFQRRFQQMGLSNVILPHINLAESLSMLPVPTACSGVREFEFRPTDSQYMDAPRPLGGTNKVYFRMRLDNLLSLGPDEYRAAITNQSSTKMIDLSKKIISLLANNDEWSKVLKLVDDNELFTDNRQDQFAVHLIKRKLHIWLLHKVRAGGKELSVLDDEGLGVIHLAAALGFDWAIRATVAAGVNINFRDVHGWTALHWAAFCGRKRTVVALIALGAAPGALTDPHPNYPVESTPADLASANGHRGISGFLAESSLTSHLQSLNLKETNMSEISGLTGIGDITARCASQPAIGDSLGAVLNAARMYQIFSVQSFQRKQALQYEGLLSMKSSKPGQLDPLHVAASRIQNKYRGWKGRKEFLCIRQRIVKIQAHVRGHQVRKHYQKMIWPVGIWEKIILSGRPRPTGLRGFRPTEGTAKSSSHGTSSKGITDRPTGDDYDFLLEGRKQTEERPQKALARMKHMAQYPEARDHYRGMMTAVPEMQDSQIIKNEDLEELRELGSGTFGTVYHGKWKGSDVAIKRIKKSCFTGQSSELERLANEFWREAEILSKLHHPNVVAFYGVVKDGPGGTLATVTEFMVNGSLRHVLQRKDKYLDRRKRLIIAMDAAFGLEYLHSKNIVHFDLKCDNLLVNLKDQSRPICKVGDFGLSKIKRNTLVSGGVRGTLPWMAPELLNGSSNKVSEKVDVFSFGIVMWEILTGEEPYANMHYGAIIGGIVNNTLRPPVPVSCDPEWRRLMEQCWAPDPSQRPAFTEIAGRLRAISPNMITPQRRPDLGLEEGPTWFVALGKKMRKRD</sequence>
<name>A0A0E0IR95_ORYNI</name>
<keyword evidence="18" id="KW-0805">Transcription regulation</keyword>
<protein>
    <recommendedName>
        <fullName evidence="33">Protein kinase domain-containing protein</fullName>
    </recommendedName>
</protein>
<keyword evidence="15 27" id="KW-0067">ATP-binding</keyword>
<feature type="domain" description="Protein kinase" evidence="29">
    <location>
        <begin position="1537"/>
        <end position="1807"/>
    </location>
</feature>
<reference evidence="31" key="2">
    <citation type="submission" date="2018-04" db="EMBL/GenBank/DDBJ databases">
        <title>OnivRS2 (Oryza nivara Reference Sequence Version 2).</title>
        <authorList>
            <person name="Zhang J."/>
            <person name="Kudrna D."/>
            <person name="Lee S."/>
            <person name="Talag J."/>
            <person name="Rajasekar S."/>
            <person name="Welchert J."/>
            <person name="Hsing Y.-I."/>
            <person name="Wing R.A."/>
        </authorList>
    </citation>
    <scope>NUCLEOTIDE SEQUENCE [LARGE SCALE GENOMIC DNA]</scope>
</reference>
<proteinExistence type="inferred from homology"/>
<reference evidence="31" key="1">
    <citation type="submission" date="2015-04" db="UniProtKB">
        <authorList>
            <consortium name="EnsemblPlants"/>
        </authorList>
    </citation>
    <scope>IDENTIFICATION</scope>
    <source>
        <strain evidence="31">SL10</strain>
    </source>
</reference>
<dbReference type="GO" id="GO:0003690">
    <property type="term" value="F:double-stranded DNA binding"/>
    <property type="evidence" value="ECO:0007669"/>
    <property type="project" value="TreeGrafter"/>
</dbReference>
<keyword evidence="10" id="KW-0677">Repeat</keyword>
<evidence type="ECO:0000256" key="14">
    <source>
        <dbReference type="ARBA" id="ARBA00022837"/>
    </source>
</evidence>
<evidence type="ECO:0000256" key="8">
    <source>
        <dbReference type="ARBA" id="ARBA00022679"/>
    </source>
</evidence>
<feature type="compositionally biased region" description="Polar residues" evidence="28">
    <location>
        <begin position="1460"/>
        <end position="1472"/>
    </location>
</feature>
<dbReference type="InterPro" id="IPR001245">
    <property type="entry name" value="Ser-Thr/Tyr_kinase_cat_dom"/>
</dbReference>
<keyword evidence="22" id="KW-0472">Membrane</keyword>
<dbReference type="CDD" id="cd13999">
    <property type="entry name" value="STKc_MAP3K-like"/>
    <property type="match status" value="1"/>
</dbReference>
<evidence type="ECO:0000256" key="6">
    <source>
        <dbReference type="ARBA" id="ARBA00022527"/>
    </source>
</evidence>
<dbReference type="Gramene" id="ONIVA10G07200.4">
    <property type="protein sequence ID" value="ONIVA10G07200.4"/>
    <property type="gene ID" value="ONIVA10G07200"/>
</dbReference>
<comment type="similarity">
    <text evidence="5">Belongs to the disease resistance NB-LRR family.</text>
</comment>
<dbReference type="InterPro" id="IPR005559">
    <property type="entry name" value="CG-1_dom"/>
</dbReference>
<dbReference type="PROSITE" id="PS50088">
    <property type="entry name" value="ANK_REPEAT"/>
    <property type="match status" value="1"/>
</dbReference>
<dbReference type="Pfam" id="PF00023">
    <property type="entry name" value="Ank"/>
    <property type="match status" value="1"/>
</dbReference>
<evidence type="ECO:0000256" key="26">
    <source>
        <dbReference type="PROSITE-ProRule" id="PRU00023"/>
    </source>
</evidence>
<dbReference type="Pfam" id="PF18052">
    <property type="entry name" value="Rx_N"/>
    <property type="match status" value="1"/>
</dbReference>
<dbReference type="Pfam" id="PF00931">
    <property type="entry name" value="NB-ARC"/>
    <property type="match status" value="1"/>
</dbReference>
<evidence type="ECO:0000256" key="22">
    <source>
        <dbReference type="ARBA" id="ARBA00023136"/>
    </source>
</evidence>
<dbReference type="EnsemblPlants" id="ONIVA10G07200.4">
    <property type="protein sequence ID" value="ONIVA10G07200.4"/>
    <property type="gene ID" value="ONIVA10G07200"/>
</dbReference>
<dbReference type="InterPro" id="IPR000719">
    <property type="entry name" value="Prot_kinase_dom"/>
</dbReference>
<dbReference type="Gene3D" id="1.10.10.10">
    <property type="entry name" value="Winged helix-like DNA-binding domain superfamily/Winged helix DNA-binding domain"/>
    <property type="match status" value="1"/>
</dbReference>
<evidence type="ECO:0000256" key="28">
    <source>
        <dbReference type="SAM" id="MobiDB-lite"/>
    </source>
</evidence>
<dbReference type="PANTHER" id="PTHR23335">
    <property type="entry name" value="CALMODULIN-BINDING TRANSCRIPTION ACTIVATOR CAMTA"/>
    <property type="match status" value="1"/>
</dbReference>
<dbReference type="SUPFAM" id="SSF52540">
    <property type="entry name" value="P-loop containing nucleoside triphosphate hydrolases"/>
    <property type="match status" value="2"/>
</dbReference>
<dbReference type="InterPro" id="IPR017441">
    <property type="entry name" value="Protein_kinase_ATP_BS"/>
</dbReference>
<dbReference type="Pfam" id="PF07714">
    <property type="entry name" value="PK_Tyr_Ser-Thr"/>
    <property type="match status" value="1"/>
</dbReference>
<dbReference type="InterPro" id="IPR058922">
    <property type="entry name" value="WHD_DRP"/>
</dbReference>
<dbReference type="InterPro" id="IPR002182">
    <property type="entry name" value="NB-ARC"/>
</dbReference>
<dbReference type="PANTHER" id="PTHR23335:SF43">
    <property type="entry name" value="ETHYLENE-UPREGULATED PROTEIN ER1, PUTATIVE, EXPRESSED-RELATED"/>
    <property type="match status" value="1"/>
</dbReference>
<dbReference type="Gene3D" id="3.30.200.20">
    <property type="entry name" value="Phosphorylase Kinase, domain 1"/>
    <property type="match status" value="1"/>
</dbReference>
<dbReference type="Pfam" id="PF03859">
    <property type="entry name" value="CG-1"/>
    <property type="match status" value="1"/>
</dbReference>
<dbReference type="SMART" id="SM01076">
    <property type="entry name" value="CG-1"/>
    <property type="match status" value="1"/>
</dbReference>
<dbReference type="Gene3D" id="1.20.5.190">
    <property type="match status" value="1"/>
</dbReference>
<evidence type="ECO:0000256" key="15">
    <source>
        <dbReference type="ARBA" id="ARBA00022840"/>
    </source>
</evidence>
<dbReference type="GO" id="GO:0005886">
    <property type="term" value="C:plasma membrane"/>
    <property type="evidence" value="ECO:0007669"/>
    <property type="project" value="UniProtKB-SubCell"/>
</dbReference>
<dbReference type="SUPFAM" id="SSF56112">
    <property type="entry name" value="Protein kinase-like (PK-like)"/>
    <property type="match status" value="1"/>
</dbReference>
<keyword evidence="6" id="KW-0723">Serine/threonine-protein kinase</keyword>
<dbReference type="GO" id="GO:0009626">
    <property type="term" value="P:plant-type hypersensitive response"/>
    <property type="evidence" value="ECO:0007669"/>
    <property type="project" value="UniProtKB-ARBA"/>
</dbReference>
<accession>A0A0E0IR95</accession>
<dbReference type="GO" id="GO:0043531">
    <property type="term" value="F:ADP binding"/>
    <property type="evidence" value="ECO:0007669"/>
    <property type="project" value="InterPro"/>
</dbReference>
<evidence type="ECO:0000256" key="24">
    <source>
        <dbReference type="ARBA" id="ARBA00023163"/>
    </source>
</evidence>
<evidence type="ECO:0000256" key="20">
    <source>
        <dbReference type="ARBA" id="ARBA00023054"/>
    </source>
</evidence>
<dbReference type="Proteomes" id="UP000006591">
    <property type="component" value="Chromosome 10"/>
</dbReference>